<dbReference type="AlphaFoldDB" id="A0A813CD80"/>
<reference evidence="1" key="1">
    <citation type="submission" date="2021-02" db="EMBL/GenBank/DDBJ databases">
        <authorList>
            <person name="Dougan E. K."/>
            <person name="Rhodes N."/>
            <person name="Thang M."/>
            <person name="Chan C."/>
        </authorList>
    </citation>
    <scope>NUCLEOTIDE SEQUENCE</scope>
</reference>
<evidence type="ECO:0000313" key="2">
    <source>
        <dbReference type="Proteomes" id="UP000601435"/>
    </source>
</evidence>
<protein>
    <submittedName>
        <fullName evidence="1">Uncharacterized protein</fullName>
    </submittedName>
</protein>
<dbReference type="EMBL" id="CAJNJA010094787">
    <property type="protein sequence ID" value="CAE7941739.1"/>
    <property type="molecule type" value="Genomic_DNA"/>
</dbReference>
<dbReference type="Proteomes" id="UP000601435">
    <property type="component" value="Unassembled WGS sequence"/>
</dbReference>
<feature type="non-terminal residue" evidence="1">
    <location>
        <position position="198"/>
    </location>
</feature>
<organism evidence="1 2">
    <name type="scientific">Symbiodinium necroappetens</name>
    <dbReference type="NCBI Taxonomy" id="1628268"/>
    <lineage>
        <taxon>Eukaryota</taxon>
        <taxon>Sar</taxon>
        <taxon>Alveolata</taxon>
        <taxon>Dinophyceae</taxon>
        <taxon>Suessiales</taxon>
        <taxon>Symbiodiniaceae</taxon>
        <taxon>Symbiodinium</taxon>
    </lineage>
</organism>
<dbReference type="OrthoDB" id="10550622at2759"/>
<gene>
    <name evidence="1" type="ORF">SNEC2469_LOCUS34386</name>
</gene>
<accession>A0A813CD80</accession>
<proteinExistence type="predicted"/>
<evidence type="ECO:0000313" key="1">
    <source>
        <dbReference type="EMBL" id="CAE7941739.1"/>
    </source>
</evidence>
<keyword evidence="2" id="KW-1185">Reference proteome</keyword>
<comment type="caution">
    <text evidence="1">The sequence shown here is derived from an EMBL/GenBank/DDBJ whole genome shotgun (WGS) entry which is preliminary data.</text>
</comment>
<name>A0A813CD80_9DINO</name>
<sequence length="198" mass="22654">VANFTAFTQSQYIKYFTTSTELADDELLTEAEAQLAWLRDKKNPEIEKESRKLLNRKTGLFEDKDIMWIPTTLKKKKEQIEDQFKKVNKVDQTDKVTDATVKAAKARLTGFLSFQPDDEFFGSSSIFVDEGQDDSVTVLTPQQLNAKARANTKAKAGKVKKPEDISTLRVKQATKLLPHLRLLNGMFMDVKTKWESFR</sequence>
<feature type="non-terminal residue" evidence="1">
    <location>
        <position position="1"/>
    </location>
</feature>